<dbReference type="InterPro" id="IPR050465">
    <property type="entry name" value="UPF0194_transport"/>
</dbReference>
<dbReference type="Gene3D" id="1.10.287.470">
    <property type="entry name" value="Helix hairpin bin"/>
    <property type="match status" value="1"/>
</dbReference>
<dbReference type="PANTHER" id="PTHR32347:SF23">
    <property type="entry name" value="BLL5650 PROTEIN"/>
    <property type="match status" value="1"/>
</dbReference>
<evidence type="ECO:0000256" key="2">
    <source>
        <dbReference type="ARBA" id="ARBA00023054"/>
    </source>
</evidence>
<keyword evidence="6" id="KW-1185">Reference proteome</keyword>
<feature type="chain" id="PRO_5032353222" evidence="4">
    <location>
        <begin position="22"/>
        <end position="467"/>
    </location>
</feature>
<feature type="coiled-coil region" evidence="3">
    <location>
        <begin position="82"/>
        <end position="116"/>
    </location>
</feature>
<name>A0A851GJ38_9BACT</name>
<dbReference type="EMBL" id="JACBAZ010000013">
    <property type="protein sequence ID" value="NWK57523.1"/>
    <property type="molecule type" value="Genomic_DNA"/>
</dbReference>
<gene>
    <name evidence="5" type="ORF">HW115_18035</name>
</gene>
<keyword evidence="2 3" id="KW-0175">Coiled coil</keyword>
<evidence type="ECO:0000256" key="4">
    <source>
        <dbReference type="SAM" id="SignalP"/>
    </source>
</evidence>
<feature type="signal peptide" evidence="4">
    <location>
        <begin position="1"/>
        <end position="21"/>
    </location>
</feature>
<dbReference type="RefSeq" id="WP_178934699.1">
    <property type="nucleotide sequence ID" value="NZ_JACBAZ010000013.1"/>
</dbReference>
<feature type="coiled-coil region" evidence="3">
    <location>
        <begin position="247"/>
        <end position="274"/>
    </location>
</feature>
<reference evidence="5 6" key="1">
    <citation type="submission" date="2020-07" db="EMBL/GenBank/DDBJ databases">
        <title>Roseicoccus Jingziensis gen. nov., sp. nov., isolated from coastal seawater.</title>
        <authorList>
            <person name="Feng X."/>
        </authorList>
    </citation>
    <scope>NUCLEOTIDE SEQUENCE [LARGE SCALE GENOMIC DNA]</scope>
    <source>
        <strain evidence="5 6">N1E253</strain>
    </source>
</reference>
<dbReference type="GO" id="GO:0030313">
    <property type="term" value="C:cell envelope"/>
    <property type="evidence" value="ECO:0007669"/>
    <property type="project" value="UniProtKB-SubCell"/>
</dbReference>
<evidence type="ECO:0000256" key="3">
    <source>
        <dbReference type="SAM" id="Coils"/>
    </source>
</evidence>
<dbReference type="Proteomes" id="UP000557872">
    <property type="component" value="Unassembled WGS sequence"/>
</dbReference>
<organism evidence="5 6">
    <name type="scientific">Oceaniferula marina</name>
    <dbReference type="NCBI Taxonomy" id="2748318"/>
    <lineage>
        <taxon>Bacteria</taxon>
        <taxon>Pseudomonadati</taxon>
        <taxon>Verrucomicrobiota</taxon>
        <taxon>Verrucomicrobiia</taxon>
        <taxon>Verrucomicrobiales</taxon>
        <taxon>Verrucomicrobiaceae</taxon>
        <taxon>Oceaniferula</taxon>
    </lineage>
</organism>
<comment type="caution">
    <text evidence="5">The sequence shown here is derived from an EMBL/GenBank/DDBJ whole genome shotgun (WGS) entry which is preliminary data.</text>
</comment>
<evidence type="ECO:0000256" key="1">
    <source>
        <dbReference type="ARBA" id="ARBA00004196"/>
    </source>
</evidence>
<dbReference type="PANTHER" id="PTHR32347">
    <property type="entry name" value="EFFLUX SYSTEM COMPONENT YKNX-RELATED"/>
    <property type="match status" value="1"/>
</dbReference>
<dbReference type="Gene3D" id="2.40.420.20">
    <property type="match status" value="1"/>
</dbReference>
<dbReference type="AlphaFoldDB" id="A0A851GJ38"/>
<dbReference type="Gene3D" id="2.40.50.100">
    <property type="match status" value="1"/>
</dbReference>
<accession>A0A851GJ38</accession>
<evidence type="ECO:0000313" key="5">
    <source>
        <dbReference type="EMBL" id="NWK57523.1"/>
    </source>
</evidence>
<evidence type="ECO:0000313" key="6">
    <source>
        <dbReference type="Proteomes" id="UP000557872"/>
    </source>
</evidence>
<sequence length="467" mass="50934">MKHTLLTCAILLPALSLISRADDFTVEEKTFQIDTELQATFLPSQSLAIRIQPDAWTDFSITSLVMQGSVVKKGDVLIGIDSENLDKHIAKVEKQRKSAELTLAQAKHELAQLEINTPRKLEDAARLEKELAENLKWYTEIGHPKDIADAKYSVKKSEQALSYIKEELKQLLIMYKEDDKIEETEEIILTRTQNAVEASEIALKKAKIDSEKALSTVIPRRLLSSQLALKNAQIANASAKAQLPRELELKRLAVAKAERDDEQAKENLAKLKADRAMMNIVAPADGSIYYGSIEQGHWSPEAAAKILKIGGKLPAKTTVMTFIPADSPLQLSAFAGANQLQALHAKPSGTAISESNRYQTIPVKLSQVASRPQTNGKFLVTLEPSLPDGSLAVPGMKATVKLSSSKIDKALKVPCDYISQEADGSFSVQVKLADGKTASRTVSIGASSSSWAVITKGLEKGQVIVKK</sequence>
<protein>
    <submittedName>
        <fullName evidence="5">Biotin/lipoyl-binding protein</fullName>
    </submittedName>
</protein>
<proteinExistence type="predicted"/>
<keyword evidence="4" id="KW-0732">Signal</keyword>
<comment type="subcellular location">
    <subcellularLocation>
        <location evidence="1">Cell envelope</location>
    </subcellularLocation>
</comment>